<evidence type="ECO:0000313" key="3">
    <source>
        <dbReference type="Proteomes" id="UP000187203"/>
    </source>
</evidence>
<gene>
    <name evidence="2" type="ORF">COLO4_26163</name>
</gene>
<feature type="domain" description="Xrn1 helical" evidence="1">
    <location>
        <begin position="2"/>
        <end position="93"/>
    </location>
</feature>
<organism evidence="2 3">
    <name type="scientific">Corchorus olitorius</name>
    <dbReference type="NCBI Taxonomy" id="93759"/>
    <lineage>
        <taxon>Eukaryota</taxon>
        <taxon>Viridiplantae</taxon>
        <taxon>Streptophyta</taxon>
        <taxon>Embryophyta</taxon>
        <taxon>Tracheophyta</taxon>
        <taxon>Spermatophyta</taxon>
        <taxon>Magnoliopsida</taxon>
        <taxon>eudicotyledons</taxon>
        <taxon>Gunneridae</taxon>
        <taxon>Pentapetalae</taxon>
        <taxon>rosids</taxon>
        <taxon>malvids</taxon>
        <taxon>Malvales</taxon>
        <taxon>Malvaceae</taxon>
        <taxon>Grewioideae</taxon>
        <taxon>Apeibeae</taxon>
        <taxon>Corchorus</taxon>
    </lineage>
</organism>
<dbReference type="Pfam" id="PF17846">
    <property type="entry name" value="XRN_M"/>
    <property type="match status" value="1"/>
</dbReference>
<dbReference type="STRING" id="93759.A0A1R3HYG4"/>
<dbReference type="Proteomes" id="UP000187203">
    <property type="component" value="Unassembled WGS sequence"/>
</dbReference>
<reference evidence="3" key="1">
    <citation type="submission" date="2013-09" db="EMBL/GenBank/DDBJ databases">
        <title>Corchorus olitorius genome sequencing.</title>
        <authorList>
            <person name="Alam M."/>
            <person name="Haque M.S."/>
            <person name="Islam M.S."/>
            <person name="Emdad E.M."/>
            <person name="Islam M.M."/>
            <person name="Ahmed B."/>
            <person name="Halim A."/>
            <person name="Hossen Q.M.M."/>
            <person name="Hossain M.Z."/>
            <person name="Ahmed R."/>
            <person name="Khan M.M."/>
            <person name="Islam R."/>
            <person name="Rashid M.M."/>
            <person name="Khan S.A."/>
            <person name="Rahman M.S."/>
            <person name="Alam M."/>
            <person name="Yahiya A.S."/>
            <person name="Khan M.S."/>
            <person name="Azam M.S."/>
            <person name="Haque T."/>
            <person name="Lashkar M.Z.H."/>
            <person name="Akhand A.I."/>
            <person name="Morshed G."/>
            <person name="Roy S."/>
            <person name="Uddin K.S."/>
            <person name="Rabeya T."/>
            <person name="Hossain A.S."/>
            <person name="Chowdhury A."/>
            <person name="Snigdha A.R."/>
            <person name="Mortoza M.S."/>
            <person name="Matin S.A."/>
            <person name="Hoque S.M.E."/>
            <person name="Islam M.K."/>
            <person name="Roy D.K."/>
            <person name="Haider R."/>
            <person name="Moosa M.M."/>
            <person name="Elias S.M."/>
            <person name="Hasan A.M."/>
            <person name="Jahan S."/>
            <person name="Shafiuddin M."/>
            <person name="Mahmood N."/>
            <person name="Shommy N.S."/>
        </authorList>
    </citation>
    <scope>NUCLEOTIDE SEQUENCE [LARGE SCALE GENOMIC DNA]</scope>
    <source>
        <strain evidence="3">cv. O-4</strain>
    </source>
</reference>
<name>A0A1R3HYG4_9ROSI</name>
<sequence length="93" mass="10630">MEEEARRNSIMCEMLFVAASHRLSEQIFSLDNRCKQMTDLQRTEVKEEVKPELRSACSDGMNGYISLCAGDTQPPIFRSPIKDMEDILANEVM</sequence>
<dbReference type="InterPro" id="IPR041412">
    <property type="entry name" value="Xrn1_helical"/>
</dbReference>
<accession>A0A1R3HYG4</accession>
<dbReference type="OrthoDB" id="976623at2759"/>
<keyword evidence="3" id="KW-1185">Reference proteome</keyword>
<protein>
    <recommendedName>
        <fullName evidence="1">Xrn1 helical domain-containing protein</fullName>
    </recommendedName>
</protein>
<dbReference type="AlphaFoldDB" id="A0A1R3HYG4"/>
<evidence type="ECO:0000259" key="1">
    <source>
        <dbReference type="Pfam" id="PF17846"/>
    </source>
</evidence>
<comment type="caution">
    <text evidence="2">The sequence shown here is derived from an EMBL/GenBank/DDBJ whole genome shotgun (WGS) entry which is preliminary data.</text>
</comment>
<dbReference type="EMBL" id="AWUE01019212">
    <property type="protein sequence ID" value="OMO75377.1"/>
    <property type="molecule type" value="Genomic_DNA"/>
</dbReference>
<proteinExistence type="predicted"/>
<evidence type="ECO:0000313" key="2">
    <source>
        <dbReference type="EMBL" id="OMO75377.1"/>
    </source>
</evidence>